<evidence type="ECO:0000313" key="2">
    <source>
        <dbReference type="EMBL" id="TXS91459.1"/>
    </source>
</evidence>
<keyword evidence="1" id="KW-0472">Membrane</keyword>
<evidence type="ECO:0000313" key="3">
    <source>
        <dbReference type="Proteomes" id="UP000321933"/>
    </source>
</evidence>
<sequence length="164" mass="18418">MSSLREAPTLPWYRQFWPWFLIALPACAVVASLWTMVIAHTGADDLVVDEYYKDGLAINRELAKRQRAEAAGIEAALQLQGDALLVTTRGPVQERQLRLSISHPMEADRDFALPLMQASPGHYRARLPRLPEPGWHWVLESEGEPVWRLDGQFKAADFGDAGRG</sequence>
<proteinExistence type="predicted"/>
<name>A0A5C8ZUH4_9GAMM</name>
<dbReference type="AlphaFoldDB" id="A0A5C8ZUH4"/>
<protein>
    <submittedName>
        <fullName evidence="2">FixH family protein</fullName>
    </submittedName>
</protein>
<accession>A0A5C8ZUH4</accession>
<dbReference type="Proteomes" id="UP000321933">
    <property type="component" value="Unassembled WGS sequence"/>
</dbReference>
<evidence type="ECO:0000256" key="1">
    <source>
        <dbReference type="SAM" id="Phobius"/>
    </source>
</evidence>
<keyword evidence="1" id="KW-0812">Transmembrane</keyword>
<dbReference type="RefSeq" id="WP_148064090.1">
    <property type="nucleotide sequence ID" value="NZ_VRYZ01000004.1"/>
</dbReference>
<gene>
    <name evidence="2" type="ORF">FVW59_09785</name>
</gene>
<keyword evidence="1" id="KW-1133">Transmembrane helix</keyword>
<reference evidence="2 3" key="1">
    <citation type="submission" date="2019-08" db="EMBL/GenBank/DDBJ databases">
        <title>Parahaliea maris sp. nov., isolated from the surface seawater.</title>
        <authorList>
            <person name="Liu Y."/>
        </authorList>
    </citation>
    <scope>NUCLEOTIDE SEQUENCE [LARGE SCALE GENOMIC DNA]</scope>
    <source>
        <strain evidence="2 3">S2-26</strain>
    </source>
</reference>
<feature type="transmembrane region" description="Helical" evidence="1">
    <location>
        <begin position="16"/>
        <end position="37"/>
    </location>
</feature>
<dbReference type="InterPro" id="IPR008620">
    <property type="entry name" value="FixH"/>
</dbReference>
<comment type="caution">
    <text evidence="2">The sequence shown here is derived from an EMBL/GenBank/DDBJ whole genome shotgun (WGS) entry which is preliminary data.</text>
</comment>
<organism evidence="2 3">
    <name type="scientific">Parahaliea aestuarii</name>
    <dbReference type="NCBI Taxonomy" id="1852021"/>
    <lineage>
        <taxon>Bacteria</taxon>
        <taxon>Pseudomonadati</taxon>
        <taxon>Pseudomonadota</taxon>
        <taxon>Gammaproteobacteria</taxon>
        <taxon>Cellvibrionales</taxon>
        <taxon>Halieaceae</taxon>
        <taxon>Parahaliea</taxon>
    </lineage>
</organism>
<keyword evidence="3" id="KW-1185">Reference proteome</keyword>
<dbReference type="EMBL" id="VRYZ01000004">
    <property type="protein sequence ID" value="TXS91459.1"/>
    <property type="molecule type" value="Genomic_DNA"/>
</dbReference>
<dbReference type="Pfam" id="PF05751">
    <property type="entry name" value="FixH"/>
    <property type="match status" value="1"/>
</dbReference>
<dbReference type="OrthoDB" id="5295180at2"/>